<sequence length="821" mass="86809">MTAQEFLEQVQKAMSGKTDVSFDPKNIEDFQKQIKATIDNLKKSQPGLKQFSDFLDGTKQPLNDVTKEIDALNKAIKEARASKNVEQQASLEGQKEELKAVAIKKNVVAGFTNLGIGVASLANSMYEGTRDLVKSLQSGASGVEIATQASMKAARLTGEAGKITGEFGKSMGLVVSLIGGPWVKVIGLAITALSSFVEWFSGKAAKVAEDAAELLGKELEKTQKGFKEITQAGALFGGGMTEMRQQAFRAGMDIAMLAEAVKLSRADLIDMGIGMGEAIKKVAGVSKELRSSDLGIQLRKLGYGAEEQAALAAQVMANQNAAGNLRALSDKELAKITAEYGKDLRILADITGQDAKKAMEKARLQAMEADLLAQAMAEGGPEAVKKLQVQLATMPESMKKGYMEFVSSGGQAVVDMATNVAMTQNPKILDQYRQQFATLSDRTKIEHDALIESGKLSESTVQYARDNNARYKEIGQAARLGNDPTAKAITDFQNGLILDETRRKKGATVQAEANAAAAAANQAPLDVAVANLNEAADRMRAQIGDKILPALVKFASGIDAIVGTIEENLAKFGITKEKPAPKPVSTAPGAQANNASGTTQNNGNLAATSVTRDSRPVNPNSLRGKRTVIAGGAPGQAVDDLITDYGPLTPFLRGNGFVDGVPEAVAGGGAKKELVDAVYKLVQAYPGSTVNALNDAHHQQRYPNSKHAFGKAADLGIPGLSPEVLKDIQTLVAGMKAEIHPNDSGSGSHLHVEMMRDGGIVTGTGGGINARIGEAGTPELVQPLRNGRIPGMDEMIDKLDQMLSVMKDHKSVSENIFNATA</sequence>
<organism evidence="3">
    <name type="scientific">uncultured Caudovirales phage</name>
    <dbReference type="NCBI Taxonomy" id="2100421"/>
    <lineage>
        <taxon>Viruses</taxon>
        <taxon>Duplodnaviria</taxon>
        <taxon>Heunggongvirae</taxon>
        <taxon>Uroviricota</taxon>
        <taxon>Caudoviricetes</taxon>
        <taxon>Peduoviridae</taxon>
        <taxon>Maltschvirus</taxon>
        <taxon>Maltschvirus maltsch</taxon>
    </lineage>
</organism>
<gene>
    <name evidence="3" type="ORF">UFOVP190_72</name>
</gene>
<feature type="region of interest" description="Disordered" evidence="2">
    <location>
        <begin position="577"/>
        <end position="625"/>
    </location>
</feature>
<accession>A0A6J7WJV8</accession>
<dbReference type="EMBL" id="LR798243">
    <property type="protein sequence ID" value="CAB5214366.1"/>
    <property type="molecule type" value="Genomic_DNA"/>
</dbReference>
<name>A0A6J7WJV8_9CAUD</name>
<reference evidence="3" key="1">
    <citation type="submission" date="2020-05" db="EMBL/GenBank/DDBJ databases">
        <authorList>
            <person name="Chiriac C."/>
            <person name="Salcher M."/>
            <person name="Ghai R."/>
            <person name="Kavagutti S V."/>
        </authorList>
    </citation>
    <scope>NUCLEOTIDE SEQUENCE</scope>
</reference>
<feature type="coiled-coil region" evidence="1">
    <location>
        <begin position="62"/>
        <end position="89"/>
    </location>
</feature>
<evidence type="ECO:0000313" key="3">
    <source>
        <dbReference type="EMBL" id="CAB5214366.1"/>
    </source>
</evidence>
<evidence type="ECO:0000256" key="2">
    <source>
        <dbReference type="SAM" id="MobiDB-lite"/>
    </source>
</evidence>
<feature type="compositionally biased region" description="Polar residues" evidence="2">
    <location>
        <begin position="591"/>
        <end position="621"/>
    </location>
</feature>
<protein>
    <submittedName>
        <fullName evidence="3">Uncharacterized protein</fullName>
    </submittedName>
</protein>
<evidence type="ECO:0000256" key="1">
    <source>
        <dbReference type="SAM" id="Coils"/>
    </source>
</evidence>
<keyword evidence="1" id="KW-0175">Coiled coil</keyword>
<proteinExistence type="predicted"/>